<protein>
    <submittedName>
        <fullName evidence="1">Uncharacterized protein</fullName>
    </submittedName>
</protein>
<keyword evidence="2" id="KW-1185">Reference proteome</keyword>
<proteinExistence type="predicted"/>
<name>A0A8H4QN79_9AGAR</name>
<dbReference type="AlphaFoldDB" id="A0A8H4QN79"/>
<accession>A0A8H4QN79</accession>
<evidence type="ECO:0000313" key="1">
    <source>
        <dbReference type="EMBL" id="KAF4613881.1"/>
    </source>
</evidence>
<organism evidence="1 2">
    <name type="scientific">Agrocybe pediades</name>
    <dbReference type="NCBI Taxonomy" id="84607"/>
    <lineage>
        <taxon>Eukaryota</taxon>
        <taxon>Fungi</taxon>
        <taxon>Dikarya</taxon>
        <taxon>Basidiomycota</taxon>
        <taxon>Agaricomycotina</taxon>
        <taxon>Agaricomycetes</taxon>
        <taxon>Agaricomycetidae</taxon>
        <taxon>Agaricales</taxon>
        <taxon>Agaricineae</taxon>
        <taxon>Strophariaceae</taxon>
        <taxon>Agrocybe</taxon>
    </lineage>
</organism>
<gene>
    <name evidence="1" type="ORF">D9613_007531</name>
</gene>
<dbReference type="Proteomes" id="UP000521872">
    <property type="component" value="Unassembled WGS sequence"/>
</dbReference>
<sequence>MTTGVQDAGLILKERSQLPEQELEDAERHIIHRCFKTVEE</sequence>
<evidence type="ECO:0000313" key="2">
    <source>
        <dbReference type="Proteomes" id="UP000521872"/>
    </source>
</evidence>
<comment type="caution">
    <text evidence="1">The sequence shown here is derived from an EMBL/GenBank/DDBJ whole genome shotgun (WGS) entry which is preliminary data.</text>
</comment>
<dbReference type="EMBL" id="JAACJL010000045">
    <property type="protein sequence ID" value="KAF4613881.1"/>
    <property type="molecule type" value="Genomic_DNA"/>
</dbReference>
<reference evidence="1 2" key="1">
    <citation type="submission" date="2019-12" db="EMBL/GenBank/DDBJ databases">
        <authorList>
            <person name="Floudas D."/>
            <person name="Bentzer J."/>
            <person name="Ahren D."/>
            <person name="Johansson T."/>
            <person name="Persson P."/>
            <person name="Tunlid A."/>
        </authorList>
    </citation>
    <scope>NUCLEOTIDE SEQUENCE [LARGE SCALE GENOMIC DNA]</scope>
    <source>
        <strain evidence="1 2">CBS 102.39</strain>
    </source>
</reference>